<reference evidence="1" key="2">
    <citation type="submission" date="2021-08" db="EMBL/GenBank/DDBJ databases">
        <authorList>
            <person name="Tani A."/>
            <person name="Ola A."/>
            <person name="Ogura Y."/>
            <person name="Katsura K."/>
            <person name="Hayashi T."/>
        </authorList>
    </citation>
    <scope>NUCLEOTIDE SEQUENCE</scope>
    <source>
        <strain evidence="1">LMG 23639</strain>
    </source>
</reference>
<evidence type="ECO:0000313" key="2">
    <source>
        <dbReference type="Proteomes" id="UP001055102"/>
    </source>
</evidence>
<comment type="caution">
    <text evidence="1">The sequence shown here is derived from an EMBL/GenBank/DDBJ whole genome shotgun (WGS) entry which is preliminary data.</text>
</comment>
<keyword evidence="2" id="KW-1185">Reference proteome</keyword>
<accession>A0ABQ4SP98</accession>
<dbReference type="EMBL" id="BPQR01000004">
    <property type="protein sequence ID" value="GJE04972.1"/>
    <property type="molecule type" value="Genomic_DNA"/>
</dbReference>
<protein>
    <recommendedName>
        <fullName evidence="3">GCN5-related N-acetyltransferase</fullName>
    </recommendedName>
</protein>
<name>A0ABQ4SP98_9HYPH</name>
<sequence length="111" mass="11922">MSAAETDAALRTRWRDLVERRLPAAAPGRPDWPVRLDHCFARILLDNACGGPWRESAAPPAWANMPAERLAQAVALGEAVLAGGADLAALNRRSLDWRGKTGPALARCARA</sequence>
<evidence type="ECO:0000313" key="1">
    <source>
        <dbReference type="EMBL" id="GJE04972.1"/>
    </source>
</evidence>
<reference evidence="1" key="1">
    <citation type="journal article" date="2021" name="Front. Microbiol.">
        <title>Comprehensive Comparative Genomics and Phenotyping of Methylobacterium Species.</title>
        <authorList>
            <person name="Alessa O."/>
            <person name="Ogura Y."/>
            <person name="Fujitani Y."/>
            <person name="Takami H."/>
            <person name="Hayashi T."/>
            <person name="Sahin N."/>
            <person name="Tani A."/>
        </authorList>
    </citation>
    <scope>NUCLEOTIDE SEQUENCE</scope>
    <source>
        <strain evidence="1">LMG 23639</strain>
    </source>
</reference>
<evidence type="ECO:0008006" key="3">
    <source>
        <dbReference type="Google" id="ProtNLM"/>
    </source>
</evidence>
<dbReference type="Proteomes" id="UP001055102">
    <property type="component" value="Unassembled WGS sequence"/>
</dbReference>
<organism evidence="1 2">
    <name type="scientific">Methylobacterium jeotgali</name>
    <dbReference type="NCBI Taxonomy" id="381630"/>
    <lineage>
        <taxon>Bacteria</taxon>
        <taxon>Pseudomonadati</taxon>
        <taxon>Pseudomonadota</taxon>
        <taxon>Alphaproteobacteria</taxon>
        <taxon>Hyphomicrobiales</taxon>
        <taxon>Methylobacteriaceae</taxon>
        <taxon>Methylobacterium</taxon>
    </lineage>
</organism>
<gene>
    <name evidence="1" type="ORF">AOPFMNJM_0265</name>
</gene>
<proteinExistence type="predicted"/>